<protein>
    <submittedName>
        <fullName evidence="10">Ion channel</fullName>
    </submittedName>
</protein>
<evidence type="ECO:0000313" key="10">
    <source>
        <dbReference type="EMBL" id="MDL9979398.1"/>
    </source>
</evidence>
<evidence type="ECO:0000256" key="6">
    <source>
        <dbReference type="ARBA" id="ARBA00023136"/>
    </source>
</evidence>
<dbReference type="PRINTS" id="PR00169">
    <property type="entry name" value="KCHANNEL"/>
</dbReference>
<proteinExistence type="predicted"/>
<evidence type="ECO:0000256" key="5">
    <source>
        <dbReference type="ARBA" id="ARBA00023065"/>
    </source>
</evidence>
<dbReference type="PANTHER" id="PTHR11537">
    <property type="entry name" value="VOLTAGE-GATED POTASSIUM CHANNEL"/>
    <property type="match status" value="1"/>
</dbReference>
<reference evidence="10 11" key="1">
    <citation type="submission" date="2023-06" db="EMBL/GenBank/DDBJ databases">
        <title>Microbacterium sp. nov., isolated from a waste landfill.</title>
        <authorList>
            <person name="Wen W."/>
        </authorList>
    </citation>
    <scope>NUCLEOTIDE SEQUENCE [LARGE SCALE GENOMIC DNA]</scope>
    <source>
        <strain evidence="10 11">ASV49</strain>
    </source>
</reference>
<evidence type="ECO:0000256" key="8">
    <source>
        <dbReference type="SAM" id="Phobius"/>
    </source>
</evidence>
<feature type="transmembrane region" description="Helical" evidence="8">
    <location>
        <begin position="145"/>
        <end position="162"/>
    </location>
</feature>
<feature type="transmembrane region" description="Helical" evidence="8">
    <location>
        <begin position="112"/>
        <end position="133"/>
    </location>
</feature>
<feature type="domain" description="Potassium channel" evidence="9">
    <location>
        <begin position="126"/>
        <end position="199"/>
    </location>
</feature>
<evidence type="ECO:0000256" key="7">
    <source>
        <dbReference type="ARBA" id="ARBA00023303"/>
    </source>
</evidence>
<dbReference type="SUPFAM" id="SSF81324">
    <property type="entry name" value="Voltage-gated potassium channels"/>
    <property type="match status" value="1"/>
</dbReference>
<keyword evidence="7" id="KW-0407">Ion channel</keyword>
<keyword evidence="4 8" id="KW-1133">Transmembrane helix</keyword>
<evidence type="ECO:0000256" key="4">
    <source>
        <dbReference type="ARBA" id="ARBA00022989"/>
    </source>
</evidence>
<dbReference type="InterPro" id="IPR028325">
    <property type="entry name" value="VG_K_chnl"/>
</dbReference>
<keyword evidence="3 8" id="KW-0812">Transmembrane</keyword>
<dbReference type="Pfam" id="PF07885">
    <property type="entry name" value="Ion_trans_2"/>
    <property type="match status" value="1"/>
</dbReference>
<evidence type="ECO:0000259" key="9">
    <source>
        <dbReference type="Pfam" id="PF07885"/>
    </source>
</evidence>
<dbReference type="EMBL" id="JASXSZ010000002">
    <property type="protein sequence ID" value="MDL9979398.1"/>
    <property type="molecule type" value="Genomic_DNA"/>
</dbReference>
<gene>
    <name evidence="10" type="ORF">QSV35_08625</name>
</gene>
<keyword evidence="6 8" id="KW-0472">Membrane</keyword>
<dbReference type="PANTHER" id="PTHR11537:SF254">
    <property type="entry name" value="POTASSIUM VOLTAGE-GATED CHANNEL PROTEIN SHAB"/>
    <property type="match status" value="1"/>
</dbReference>
<dbReference type="InterPro" id="IPR013099">
    <property type="entry name" value="K_chnl_dom"/>
</dbReference>
<evidence type="ECO:0000256" key="3">
    <source>
        <dbReference type="ARBA" id="ARBA00022692"/>
    </source>
</evidence>
<evidence type="ECO:0000256" key="1">
    <source>
        <dbReference type="ARBA" id="ARBA00004141"/>
    </source>
</evidence>
<accession>A0ABT7MY66</accession>
<dbReference type="Proteomes" id="UP001235064">
    <property type="component" value="Unassembled WGS sequence"/>
</dbReference>
<dbReference type="Gene3D" id="1.20.5.110">
    <property type="match status" value="1"/>
</dbReference>
<feature type="transmembrane region" description="Helical" evidence="8">
    <location>
        <begin position="12"/>
        <end position="31"/>
    </location>
</feature>
<evidence type="ECO:0000256" key="2">
    <source>
        <dbReference type="ARBA" id="ARBA00022448"/>
    </source>
</evidence>
<organism evidence="10 11">
    <name type="scientific">Microbacterium candidum</name>
    <dbReference type="NCBI Taxonomy" id="3041922"/>
    <lineage>
        <taxon>Bacteria</taxon>
        <taxon>Bacillati</taxon>
        <taxon>Actinomycetota</taxon>
        <taxon>Actinomycetes</taxon>
        <taxon>Micrococcales</taxon>
        <taxon>Microbacteriaceae</taxon>
        <taxon>Microbacterium</taxon>
    </lineage>
</organism>
<comment type="caution">
    <text evidence="10">The sequence shown here is derived from an EMBL/GenBank/DDBJ whole genome shotgun (WGS) entry which is preliminary data.</text>
</comment>
<name>A0ABT7MY66_9MICO</name>
<evidence type="ECO:0000313" key="11">
    <source>
        <dbReference type="Proteomes" id="UP001235064"/>
    </source>
</evidence>
<keyword evidence="2" id="KW-0813">Transport</keyword>
<keyword evidence="5" id="KW-0406">Ion transport</keyword>
<feature type="transmembrane region" description="Helical" evidence="8">
    <location>
        <begin position="43"/>
        <end position="62"/>
    </location>
</feature>
<sequence length="236" mass="25782">MDQQRWQKVMEWPLVAAALIFLAAYAWEVIADLSGPAAVPAELIQALTWALFLVDYGMNLYLAKPRGRWFRSHLFDLAVVVLPMMRPLRALRFVTLLRVLDRTAGVAIRGRIALYVTSAASLLVFVAALAVLDAERPAAGSTIKTLGDALWWAVVTVTTVGYGDEVPITPQGRIIAAALMVCGIALLGIVTATFAAWIIEKIAVQDAEQQAVTVAHIKSLESKIETLQEMISTLQR</sequence>
<feature type="transmembrane region" description="Helical" evidence="8">
    <location>
        <begin position="174"/>
        <end position="199"/>
    </location>
</feature>
<dbReference type="RefSeq" id="WP_286288269.1">
    <property type="nucleotide sequence ID" value="NZ_JASXSZ010000002.1"/>
</dbReference>
<keyword evidence="11" id="KW-1185">Reference proteome</keyword>
<dbReference type="Gene3D" id="1.10.287.70">
    <property type="match status" value="1"/>
</dbReference>
<comment type="subcellular location">
    <subcellularLocation>
        <location evidence="1">Membrane</location>
        <topology evidence="1">Multi-pass membrane protein</topology>
    </subcellularLocation>
</comment>